<keyword evidence="2" id="KW-1185">Reference proteome</keyword>
<organism evidence="1 2">
    <name type="scientific">Anaerostipes amylophilus</name>
    <dbReference type="NCBI Taxonomy" id="2981779"/>
    <lineage>
        <taxon>Bacteria</taxon>
        <taxon>Bacillati</taxon>
        <taxon>Bacillota</taxon>
        <taxon>Clostridia</taxon>
        <taxon>Lachnospirales</taxon>
        <taxon>Lachnospiraceae</taxon>
        <taxon>Anaerostipes</taxon>
    </lineage>
</organism>
<gene>
    <name evidence="1" type="ORF">AAAU51_01030</name>
</gene>
<evidence type="ECO:0000313" key="1">
    <source>
        <dbReference type="EMBL" id="MEQ2709770.1"/>
    </source>
</evidence>
<dbReference type="InterPro" id="IPR012547">
    <property type="entry name" value="PDDEXK_9"/>
</dbReference>
<protein>
    <submittedName>
        <fullName evidence="1">PD-(D/E)XK nuclease domain-containing protein</fullName>
    </submittedName>
</protein>
<dbReference type="EMBL" id="JBBNIN010000001">
    <property type="protein sequence ID" value="MEQ2709770.1"/>
    <property type="molecule type" value="Genomic_DNA"/>
</dbReference>
<proteinExistence type="predicted"/>
<evidence type="ECO:0000313" key="2">
    <source>
        <dbReference type="Proteomes" id="UP001482154"/>
    </source>
</evidence>
<dbReference type="RefSeq" id="WP_055197770.1">
    <property type="nucleotide sequence ID" value="NZ_JAOQJG010000005.1"/>
</dbReference>
<comment type="caution">
    <text evidence="1">The sequence shown here is derived from an EMBL/GenBank/DDBJ whole genome shotgun (WGS) entry which is preliminary data.</text>
</comment>
<reference evidence="1 2" key="1">
    <citation type="submission" date="2024-04" db="EMBL/GenBank/DDBJ databases">
        <title>Human intestinal bacterial collection.</title>
        <authorList>
            <person name="Pauvert C."/>
            <person name="Hitch T.C.A."/>
            <person name="Clavel T."/>
        </authorList>
    </citation>
    <scope>NUCLEOTIDE SEQUENCE [LARGE SCALE GENOMIC DNA]</scope>
    <source>
        <strain evidence="1 2">CLA-AA-H249</strain>
    </source>
</reference>
<dbReference type="Pfam" id="PF08011">
    <property type="entry name" value="PDDEXK_9"/>
    <property type="match status" value="1"/>
</dbReference>
<accession>A0ABV1IRC0</accession>
<sequence>MRYIYQNTIQEWFKKSVRSKDLSSLEDYEILSNRESGNGRPDILLKPYDEKKPAVILELKYAEKFTQMEEKCKEALNQIDEKGYADGLTNEGYEKILKYGICFCQKSCRVFI</sequence>
<dbReference type="Proteomes" id="UP001482154">
    <property type="component" value="Unassembled WGS sequence"/>
</dbReference>
<name>A0ABV1IRC0_9FIRM</name>